<dbReference type="InterPro" id="IPR010866">
    <property type="entry name" value="A-2_8-polyST"/>
</dbReference>
<keyword evidence="1" id="KW-0472">Membrane</keyword>
<sequence>MSYNMNIAIVFTPMQSLSIERILSVIDERLLIINLSNRNIVGRSKDIIFGGDIRGIVAFFAIRLYIFIFRKKIGKVYLSHPYNHISNWFYYSSKVNEIILIEDGLANYYLPEINNVNVNVNLLKRRSFYLFYEFKVISNLLIPNRHNLNKGYFYSPKIVMTDVRTKMPINYSRHYLNLNKCVLFLDQDISHCYNENFRDRRNKIESELNLIEDHEIFVKLHPAQTKASIPLNKRFTLVKGSELTAEELILKLKPKIVYSYHSTALINIKREYPNIICRAVLPEDPTLNNDFIIRDLFNKFGVDIL</sequence>
<name>A0A511QVD8_9VIBR</name>
<evidence type="ECO:0000313" key="3">
    <source>
        <dbReference type="Proteomes" id="UP000321113"/>
    </source>
</evidence>
<protein>
    <submittedName>
        <fullName evidence="2">Uncharacterized protein</fullName>
    </submittedName>
</protein>
<accession>A0A511QVD8</accession>
<gene>
    <name evidence="2" type="ORF">VSU01S_35740</name>
</gene>
<keyword evidence="3" id="KW-1185">Reference proteome</keyword>
<proteinExistence type="predicted"/>
<dbReference type="EMBL" id="BJXK01000021">
    <property type="protein sequence ID" value="GEM81329.1"/>
    <property type="molecule type" value="Genomic_DNA"/>
</dbReference>
<keyword evidence="1" id="KW-1133">Transmembrane helix</keyword>
<keyword evidence="1" id="KW-0812">Transmembrane</keyword>
<dbReference type="Pfam" id="PF07388">
    <property type="entry name" value="A-2_8-polyST"/>
    <property type="match status" value="1"/>
</dbReference>
<comment type="caution">
    <text evidence="2">The sequence shown here is derived from an EMBL/GenBank/DDBJ whole genome shotgun (WGS) entry which is preliminary data.</text>
</comment>
<dbReference type="AlphaFoldDB" id="A0A511QVD8"/>
<feature type="transmembrane region" description="Helical" evidence="1">
    <location>
        <begin position="47"/>
        <end position="68"/>
    </location>
</feature>
<organism evidence="2 3">
    <name type="scientific">Vibrio superstes NBRC 103154</name>
    <dbReference type="NCBI Taxonomy" id="1219062"/>
    <lineage>
        <taxon>Bacteria</taxon>
        <taxon>Pseudomonadati</taxon>
        <taxon>Pseudomonadota</taxon>
        <taxon>Gammaproteobacteria</taxon>
        <taxon>Vibrionales</taxon>
        <taxon>Vibrionaceae</taxon>
        <taxon>Vibrio</taxon>
    </lineage>
</organism>
<reference evidence="2 3" key="1">
    <citation type="submission" date="2019-07" db="EMBL/GenBank/DDBJ databases">
        <title>Whole genome shotgun sequence of Vibrio superstes NBRC 103154.</title>
        <authorList>
            <person name="Hosoyama A."/>
            <person name="Uohara A."/>
            <person name="Ohji S."/>
            <person name="Ichikawa N."/>
        </authorList>
    </citation>
    <scope>NUCLEOTIDE SEQUENCE [LARGE SCALE GENOMIC DNA]</scope>
    <source>
        <strain evidence="2 3">NBRC 103154</strain>
    </source>
</reference>
<evidence type="ECO:0000313" key="2">
    <source>
        <dbReference type="EMBL" id="GEM81329.1"/>
    </source>
</evidence>
<evidence type="ECO:0000256" key="1">
    <source>
        <dbReference type="SAM" id="Phobius"/>
    </source>
</evidence>
<dbReference type="Proteomes" id="UP000321113">
    <property type="component" value="Unassembled WGS sequence"/>
</dbReference>